<dbReference type="SUPFAM" id="SSF50249">
    <property type="entry name" value="Nucleic acid-binding proteins"/>
    <property type="match status" value="1"/>
</dbReference>
<evidence type="ECO:0000313" key="9">
    <source>
        <dbReference type="Proteomes" id="UP001156870"/>
    </source>
</evidence>
<comment type="similarity">
    <text evidence="1 6 7">Belongs to the universal ribosomal protein uS17 family.</text>
</comment>
<dbReference type="HAMAP" id="MF_01345_B">
    <property type="entry name" value="Ribosomal_uS17_B"/>
    <property type="match status" value="1"/>
</dbReference>
<dbReference type="GO" id="GO:0003735">
    <property type="term" value="F:structural constituent of ribosome"/>
    <property type="evidence" value="ECO:0007669"/>
    <property type="project" value="UniProtKB-UniRule"/>
</dbReference>
<dbReference type="EMBL" id="BSPD01000035">
    <property type="protein sequence ID" value="GLS25836.1"/>
    <property type="molecule type" value="Genomic_DNA"/>
</dbReference>
<dbReference type="GO" id="GO:0019843">
    <property type="term" value="F:rRNA binding"/>
    <property type="evidence" value="ECO:0007669"/>
    <property type="project" value="UniProtKB-UniRule"/>
</dbReference>
<dbReference type="RefSeq" id="WP_232593868.1">
    <property type="nucleotide sequence ID" value="NZ_BSPD01000035.1"/>
</dbReference>
<name>A0AA37WN29_9GAMM</name>
<evidence type="ECO:0000256" key="2">
    <source>
        <dbReference type="ARBA" id="ARBA00022730"/>
    </source>
</evidence>
<evidence type="ECO:0000256" key="5">
    <source>
        <dbReference type="ARBA" id="ARBA00023274"/>
    </source>
</evidence>
<dbReference type="NCBIfam" id="NF004123">
    <property type="entry name" value="PRK05610.1"/>
    <property type="match status" value="1"/>
</dbReference>
<keyword evidence="9" id="KW-1185">Reference proteome</keyword>
<dbReference type="InterPro" id="IPR000266">
    <property type="entry name" value="Ribosomal_uS17"/>
</dbReference>
<dbReference type="NCBIfam" id="TIGR03635">
    <property type="entry name" value="uS17_bact"/>
    <property type="match status" value="1"/>
</dbReference>
<dbReference type="PRINTS" id="PR00973">
    <property type="entry name" value="RIBOSOMALS17"/>
</dbReference>
<evidence type="ECO:0000256" key="4">
    <source>
        <dbReference type="ARBA" id="ARBA00022980"/>
    </source>
</evidence>
<dbReference type="Proteomes" id="UP001156870">
    <property type="component" value="Unassembled WGS sequence"/>
</dbReference>
<evidence type="ECO:0000313" key="8">
    <source>
        <dbReference type="EMBL" id="GLS25836.1"/>
    </source>
</evidence>
<keyword evidence="4 6" id="KW-0689">Ribosomal protein</keyword>
<proteinExistence type="inferred from homology"/>
<evidence type="ECO:0000256" key="3">
    <source>
        <dbReference type="ARBA" id="ARBA00022884"/>
    </source>
</evidence>
<dbReference type="GO" id="GO:0022627">
    <property type="term" value="C:cytosolic small ribosomal subunit"/>
    <property type="evidence" value="ECO:0007669"/>
    <property type="project" value="UniProtKB-UniRule"/>
</dbReference>
<accession>A0AA37WN29</accession>
<dbReference type="PROSITE" id="PS00056">
    <property type="entry name" value="RIBOSOMAL_S17"/>
    <property type="match status" value="1"/>
</dbReference>
<dbReference type="AlphaFoldDB" id="A0AA37WN29"/>
<dbReference type="PANTHER" id="PTHR10744">
    <property type="entry name" value="40S RIBOSOMAL PROTEIN S11 FAMILY MEMBER"/>
    <property type="match status" value="1"/>
</dbReference>
<evidence type="ECO:0000256" key="7">
    <source>
        <dbReference type="RuleBase" id="RU003872"/>
    </source>
</evidence>
<dbReference type="GO" id="GO:0006412">
    <property type="term" value="P:translation"/>
    <property type="evidence" value="ECO:0007669"/>
    <property type="project" value="UniProtKB-UniRule"/>
</dbReference>
<reference evidence="8 9" key="1">
    <citation type="journal article" date="2014" name="Int. J. Syst. Evol. Microbiol.">
        <title>Complete genome sequence of Corynebacterium casei LMG S-19264T (=DSM 44701T), isolated from a smear-ripened cheese.</title>
        <authorList>
            <consortium name="US DOE Joint Genome Institute (JGI-PGF)"/>
            <person name="Walter F."/>
            <person name="Albersmeier A."/>
            <person name="Kalinowski J."/>
            <person name="Ruckert C."/>
        </authorList>
    </citation>
    <scope>NUCLEOTIDE SEQUENCE [LARGE SCALE GENOMIC DNA]</scope>
    <source>
        <strain evidence="8 9">NBRC 110095</strain>
    </source>
</reference>
<dbReference type="Pfam" id="PF00366">
    <property type="entry name" value="Ribosomal_S17"/>
    <property type="match status" value="1"/>
</dbReference>
<comment type="caution">
    <text evidence="8">The sequence shown here is derived from an EMBL/GenBank/DDBJ whole genome shotgun (WGS) entry which is preliminary data.</text>
</comment>
<protein>
    <recommendedName>
        <fullName evidence="6">Small ribosomal subunit protein uS17</fullName>
    </recommendedName>
</protein>
<evidence type="ECO:0000256" key="1">
    <source>
        <dbReference type="ARBA" id="ARBA00010254"/>
    </source>
</evidence>
<sequence>MAQAEKLVRTLTGKVVSDKMEKTITVLIERRVKHPIYGKYVSKSSKLKAHDANNECKIGDVVTIAESRPLSKTKSWALVKIEERAAEI</sequence>
<keyword evidence="2 6" id="KW-0699">rRNA-binding</keyword>
<gene>
    <name evidence="6 8" type="primary">rpsQ</name>
    <name evidence="8" type="ORF">GCM10007877_15500</name>
</gene>
<comment type="function">
    <text evidence="6">One of the primary rRNA binding proteins, it binds specifically to the 5'-end of 16S ribosomal RNA.</text>
</comment>
<dbReference type="InterPro" id="IPR012340">
    <property type="entry name" value="NA-bd_OB-fold"/>
</dbReference>
<evidence type="ECO:0000256" key="6">
    <source>
        <dbReference type="HAMAP-Rule" id="MF_01345"/>
    </source>
</evidence>
<keyword evidence="3 6" id="KW-0694">RNA-binding</keyword>
<organism evidence="8 9">
    <name type="scientific">Marinibactrum halimedae</name>
    <dbReference type="NCBI Taxonomy" id="1444977"/>
    <lineage>
        <taxon>Bacteria</taxon>
        <taxon>Pseudomonadati</taxon>
        <taxon>Pseudomonadota</taxon>
        <taxon>Gammaproteobacteria</taxon>
        <taxon>Cellvibrionales</taxon>
        <taxon>Cellvibrionaceae</taxon>
        <taxon>Marinibactrum</taxon>
    </lineage>
</organism>
<dbReference type="Gene3D" id="2.40.50.140">
    <property type="entry name" value="Nucleic acid-binding proteins"/>
    <property type="match status" value="1"/>
</dbReference>
<dbReference type="InterPro" id="IPR019984">
    <property type="entry name" value="Ribosomal_uS17_bact/chlr"/>
</dbReference>
<dbReference type="CDD" id="cd00364">
    <property type="entry name" value="Ribosomal_uS17"/>
    <property type="match status" value="1"/>
</dbReference>
<dbReference type="FunFam" id="2.40.50.140:FF:000014">
    <property type="entry name" value="30S ribosomal protein S17"/>
    <property type="match status" value="1"/>
</dbReference>
<comment type="subunit">
    <text evidence="6">Part of the 30S ribosomal subunit.</text>
</comment>
<dbReference type="InterPro" id="IPR019979">
    <property type="entry name" value="Ribosomal_uS17_CS"/>
</dbReference>
<keyword evidence="5 6" id="KW-0687">Ribonucleoprotein</keyword>
<dbReference type="PANTHER" id="PTHR10744:SF1">
    <property type="entry name" value="SMALL RIBOSOMAL SUBUNIT PROTEIN US17M"/>
    <property type="match status" value="1"/>
</dbReference>